<dbReference type="STRING" id="1121409.SAMN02745124_01948"/>
<organism evidence="8 9">
    <name type="scientific">Desulfofustis glycolicus DSM 9705</name>
    <dbReference type="NCBI Taxonomy" id="1121409"/>
    <lineage>
        <taxon>Bacteria</taxon>
        <taxon>Pseudomonadati</taxon>
        <taxon>Thermodesulfobacteriota</taxon>
        <taxon>Desulfobulbia</taxon>
        <taxon>Desulfobulbales</taxon>
        <taxon>Desulfocapsaceae</taxon>
        <taxon>Desulfofustis</taxon>
    </lineage>
</organism>
<dbReference type="PANTHER" id="PTHR37469">
    <property type="entry name" value="CELLOBIONIC ACID PHOSPHORYLASE-RELATED"/>
    <property type="match status" value="1"/>
</dbReference>
<dbReference type="InterPro" id="IPR010383">
    <property type="entry name" value="Glyco_hydrolase_94_b-supersand"/>
</dbReference>
<proteinExistence type="predicted"/>
<evidence type="ECO:0000313" key="9">
    <source>
        <dbReference type="Proteomes" id="UP000184139"/>
    </source>
</evidence>
<dbReference type="InterPro" id="IPR008928">
    <property type="entry name" value="6-hairpin_glycosidase_sf"/>
</dbReference>
<dbReference type="Pfam" id="PF06165">
    <property type="entry name" value="GH94_b-supersand"/>
    <property type="match status" value="2"/>
</dbReference>
<keyword evidence="4" id="KW-1133">Transmembrane helix</keyword>
<gene>
    <name evidence="8" type="ORF">SAMN02745124_01948</name>
</gene>
<evidence type="ECO:0000259" key="7">
    <source>
        <dbReference type="Pfam" id="PF17167"/>
    </source>
</evidence>
<dbReference type="InterPro" id="IPR033432">
    <property type="entry name" value="GH94_catalytic"/>
</dbReference>
<feature type="transmembrane region" description="Helical" evidence="4">
    <location>
        <begin position="596"/>
        <end position="620"/>
    </location>
</feature>
<dbReference type="InterPro" id="IPR019282">
    <property type="entry name" value="Glycoamylase-like_cons_dom"/>
</dbReference>
<feature type="transmembrane region" description="Helical" evidence="4">
    <location>
        <begin position="52"/>
        <end position="77"/>
    </location>
</feature>
<evidence type="ECO:0000259" key="5">
    <source>
        <dbReference type="Pfam" id="PF06165"/>
    </source>
</evidence>
<dbReference type="Gene3D" id="1.50.10.10">
    <property type="match status" value="1"/>
</dbReference>
<keyword evidence="4" id="KW-0812">Transmembrane</keyword>
<dbReference type="InterPro" id="IPR037018">
    <property type="entry name" value="GH65_N"/>
</dbReference>
<dbReference type="PANTHER" id="PTHR37469:SF2">
    <property type="entry name" value="CELLOBIONIC ACID PHOSPHORYLASE"/>
    <property type="match status" value="1"/>
</dbReference>
<evidence type="ECO:0000259" key="6">
    <source>
        <dbReference type="Pfam" id="PF10091"/>
    </source>
</evidence>
<feature type="domain" description="Glycosyl hydrolase 94 supersandwich" evidence="5">
    <location>
        <begin position="2271"/>
        <end position="2544"/>
    </location>
</feature>
<evidence type="ECO:0000313" key="8">
    <source>
        <dbReference type="EMBL" id="SHH80056.1"/>
    </source>
</evidence>
<evidence type="ECO:0000256" key="1">
    <source>
        <dbReference type="ARBA" id="ARBA00022676"/>
    </source>
</evidence>
<protein>
    <submittedName>
        <fullName evidence="8">Cellobiose phosphorylase</fullName>
    </submittedName>
</protein>
<keyword evidence="9" id="KW-1185">Reference proteome</keyword>
<evidence type="ECO:0000256" key="2">
    <source>
        <dbReference type="ARBA" id="ARBA00022679"/>
    </source>
</evidence>
<evidence type="ECO:0000256" key="3">
    <source>
        <dbReference type="SAM" id="MobiDB-lite"/>
    </source>
</evidence>
<feature type="transmembrane region" description="Helical" evidence="4">
    <location>
        <begin position="83"/>
        <end position="107"/>
    </location>
</feature>
<dbReference type="Proteomes" id="UP000184139">
    <property type="component" value="Unassembled WGS sequence"/>
</dbReference>
<dbReference type="InterPro" id="IPR037824">
    <property type="entry name" value="GH94N_2_NdvB"/>
</dbReference>
<dbReference type="InterPro" id="IPR011013">
    <property type="entry name" value="Gal_mutarotase_sf_dom"/>
</dbReference>
<reference evidence="8 9" key="1">
    <citation type="submission" date="2016-11" db="EMBL/GenBank/DDBJ databases">
        <authorList>
            <person name="Jaros S."/>
            <person name="Januszkiewicz K."/>
            <person name="Wedrychowicz H."/>
        </authorList>
    </citation>
    <scope>NUCLEOTIDE SEQUENCE [LARGE SCALE GENOMIC DNA]</scope>
    <source>
        <strain evidence="8 9">DSM 9705</strain>
    </source>
</reference>
<keyword evidence="1" id="KW-0328">Glycosyltransferase</keyword>
<feature type="transmembrane region" description="Helical" evidence="4">
    <location>
        <begin position="1089"/>
        <end position="1112"/>
    </location>
</feature>
<keyword evidence="2" id="KW-0808">Transferase</keyword>
<dbReference type="EMBL" id="FQXS01000010">
    <property type="protein sequence ID" value="SHH80056.1"/>
    <property type="molecule type" value="Genomic_DNA"/>
</dbReference>
<dbReference type="RefSeq" id="WP_073375796.1">
    <property type="nucleotide sequence ID" value="NZ_FQXS01000010.1"/>
</dbReference>
<dbReference type="SUPFAM" id="SSF74650">
    <property type="entry name" value="Galactose mutarotase-like"/>
    <property type="match status" value="2"/>
</dbReference>
<dbReference type="GO" id="GO:0016757">
    <property type="term" value="F:glycosyltransferase activity"/>
    <property type="evidence" value="ECO:0007669"/>
    <property type="project" value="UniProtKB-KW"/>
</dbReference>
<feature type="transmembrane region" description="Helical" evidence="4">
    <location>
        <begin position="1118"/>
        <end position="1136"/>
    </location>
</feature>
<accession>A0A1M5VXU0</accession>
<dbReference type="GO" id="GO:0030246">
    <property type="term" value="F:carbohydrate binding"/>
    <property type="evidence" value="ECO:0007669"/>
    <property type="project" value="InterPro"/>
</dbReference>
<sequence length="3066" mass="342276">MGSAILIGYFTKQQEGRDALRGLIRQGYNRSALVHKDEDGDIQVTDSFFRRLVLTVSVVATLSAGGAALVLLAWIGWSSPPVWNLSVSLVLILGCGAIGAAVTLAWLRRSRHGVESEVTDAHSRRLMPGESVLILQTSVDSLRRPMALLRENGEAHPSLFVIHPRCERRDRERVRVVKLSSTQIHEHARRHAGEQVLDSRPNRSVELLKRLRKSQTWIRQVCADLSAATHLEQKTTPAADWILDNEYILEGNTRDVLVNLPRSFYRRLPVLASAHYRGLPCIYGLAKDLVSHTDLRLDRENVLAFIDAYQSVRTLTIGELWAVPQMLRIALIENIQSFAVTALEDLRERQLADLWTNRLSAANRHGSNQLFKTLAELATAEPTPSPYFGAQLIGLLYDEDVVLSPVRSWLERSFKDSLYDITLREQNRQTREQLSCGNAFTSLRQLALLDWREVFENISRVEQILRRDPSGFYAGTDFPTRDRCRRAIEELALAAALSEEQVAEEAIEQSSRAESEADLDRRRSHVGTWLTGEGRSELAQLLACRETRRYRLLAWIYQHHTTFYLSAVGTVSLLLAVPIALVAFDPDRPAEGSLALHAALVLLLLVPVSQLAIEVVNYLISRLLPPRTLPKMDFREQGIPDAFRTLVVVPMMLVDDDTIHAEVEKVEIRFLANKDANLFFSLFADYTDSPTLSDLEDAHLLDTASALITELNHRHGGERFFLFHRPRTWCPSELQFIGWERKRGKLEELNRLIDGTRPETACPLVAVGDRQRLTDVRFVITLDSDTQLPHGTARRLIETLAHPLNQPRFDAAGHIIAGTYTIIQPRVSPTLDSTNRSIFSRLFADAIGVDPYTEAVADVYQDLSGEGSYQGKGIYDVHAFSRLLSERFPDGRILSHDLLEGAHVRVGLASDIELFDDFPQNYRSYSSRAHRWIRGDWQIAAWLLPWVPQPAGGRGKNALSLMDRWKILDNLRRSLLPAASLGLLLISWIISPSVGTIAGLVIGLQLLIHPLTQPLTMATSRGGLKYLDLAKIRHDLLRATADAALLPHQAAVALDAIGRAWYRCLISRRDLLQWKTQASHWSTGQRHPLFVAGLALVPLFSSVAGLAVWQIMPASLPQAAPWLVLWLAAPLLGWLLNLPPGAGRRRQPLPEQDRLLLRQVARRTWRYFSSFVSADTSWLPPDNYQVSHQGRLAMRTSPTNIGLWLTSTLGASDCGYLTVNQVVDRLRGSMNSIARLDRYQGHLLNWYDIQTLAPLEPRYVSTVDSGNLLGSLWVLEQGLNELLHQPLFGHKTFTGLADTGEILKGDLLQSGAGGGALPLVDALLREWHGPPSTVVDQLDLQQRTVTELTAIVAAAGESPWATELMEQATGWQVSADRYLSWIEILAEKTAEELAPLGEVACTAIRRDLVRAPSLAALAHGQIEAMTVLRQIREQSLPAESALLPWFDRLLAAFASAQWLAGETLAVAEQLIETVQELSSGMDMRFLYDPKHKLFTIGYNVSLNRLDDANYDLLASEARLGSFLSIARGDVPLDHWFSMSRPYGAIGRRRVLLSWTGTMFEYLMPLLFQRSYDNSLLDKAAGEAVAVQIAYGRSHHVPWGISESAFADLDMEKTYQYKAFGVPTLGLKRGLEEKLVVAPYATLLALHVSPSKAVRNLKRLADLGMLAEYGFFEAIDFSRQAQHDLALQDPKRGVIIKAYMAHHQGMAFLALINFLHGDPFPRRFHSDPRVQAFEALLQERIPTLPPLHLVSTRNSEPVPLSGDLAAPTASTFTTPHTITPMTLLLSNGRYDLMITNSGGGYSSWKGQEISRWRSDQTCDAMGVFCYFHETEPDRLWSAAHHPVGGTTEGYSVDFTLDRAIFRCSDDDIYTETEVSISPEDDVEVRRITLVNHSSRRRQVNLTSYVELSMAAHNADRQHPAFNKLFIQTEALADSQVLLAYRRPRSNDDPPLFVAHRLTSAPAEEGFTADDNWQFETDRARFIGRGRDLARPMGAVQSLGNSQGFVLDPILSLRQNITLEPGQRYQVCTVLAAGASREEVLLLMDKYSELHAAGRAMDFAWHSAQQQLQMLHIQPDEARRFQQLASHLLFPNSLLRTSAKRLADNRKGQAGLWPYGISGDLPIVLVSIGEQREIALVRQTLQARTFWQLHGLSVDLVILNEEAGGYEQPVQERLEQLVQAHSLAAATDRAGSVFLRNASQLPEEDLTLLSAAASIVLVGARGPLSRQLQAPVDSPKPPTKMARKRVPPEPSAPLPFMELEYFNSLGGFTQDGREYAIYLGPDTNTPAPWVNVIANPNFGTLVSETGAGFTWYGNSQSNRLTGWSNDPVLDPASEALYIRDEESGNFWSPTVAPIREPVAYRARHGAGYSVFEHNSHGIEQELTVFVPVDDSGGQPVKLQRLRLTNASRKKRRISITYYVELTLGENRETSRMHVVTRRDEETRAIFAQNRYHPDYGDRVTFVAMTPAPESYSGDRTAFIGRNRSLARPIGMELPGLSERVGAGLDPGAALRATVELAPGEYHDIVCMLGQAESSFRARELVLAFQHELALEDALVRTTAWWDDLLGTVEVRTPERSADLLLNRWLRYQSLSSRIWGRSGFYQSSGAYGFRDQLQDIMAFCATRPQLARDQILLAAGRQFREGDVQHWWHPPGGAGIRSRISDDLLWLPYVTAHYVRTTGDAAILETDIPFLEATALADGQHEQYAVPAISAEQASLFEHCRRAVTRGQTAGSLGLPLIGTGDWNDGMNLVGAEGKGESIWLAWFLCDVLQGMGELADILRHPELGRSYRQDREILAERIEQSGWDGQWYLRGTFDDGTPLGSAASTEARIDSLPQSWAWLTGAAEPARAVQALESAWHHLVREDEALVLLFTPPFDTSEPSPGYIKGYPPGVRENGGQYTHAALWLAMAMARSGDGKRAVRLLRMLNPIEHTRDAAAAWRYGIEPYAVAADIYRLPGRIGRGGWSWYTGSAAWMYRAWLEEILGLQVHGEQMRIAPVIPATWPGFNLHYRHGEAIYAIEVENPDACEHGVAWVEVDGLRLSGNLIPLERCLIKHQVRVRMGKNTGDVV</sequence>
<feature type="domain" description="Glycoamylase-like" evidence="6">
    <location>
        <begin position="1513"/>
        <end position="1715"/>
    </location>
</feature>
<evidence type="ECO:0000256" key="4">
    <source>
        <dbReference type="SAM" id="Phobius"/>
    </source>
</evidence>
<dbReference type="Gene3D" id="2.60.420.10">
    <property type="entry name" value="Maltose phosphorylase, domain 3"/>
    <property type="match status" value="1"/>
</dbReference>
<feature type="region of interest" description="Disordered" evidence="3">
    <location>
        <begin position="2225"/>
        <end position="2246"/>
    </location>
</feature>
<dbReference type="Gene3D" id="1.50.10.140">
    <property type="match status" value="2"/>
</dbReference>
<feature type="transmembrane region" description="Helical" evidence="4">
    <location>
        <begin position="563"/>
        <end position="584"/>
    </location>
</feature>
<dbReference type="SMART" id="SM01068">
    <property type="entry name" value="CBM_X"/>
    <property type="match status" value="2"/>
</dbReference>
<feature type="domain" description="Glycosyl hydrolase 94 catalytic" evidence="7">
    <location>
        <begin position="2558"/>
        <end position="2982"/>
    </location>
</feature>
<feature type="domain" description="Glycosyl hydrolase 94 supersandwich" evidence="5">
    <location>
        <begin position="1769"/>
        <end position="2047"/>
    </location>
</feature>
<dbReference type="Pfam" id="PF10091">
    <property type="entry name" value="Glycoamylase"/>
    <property type="match status" value="1"/>
</dbReference>
<dbReference type="SUPFAM" id="SSF48208">
    <property type="entry name" value="Six-hairpin glycosidases"/>
    <property type="match status" value="1"/>
</dbReference>
<dbReference type="InterPro" id="IPR052047">
    <property type="entry name" value="GH94_Enzymes"/>
</dbReference>
<name>A0A1M5VXU0_9BACT</name>
<dbReference type="CDD" id="cd11756">
    <property type="entry name" value="GH94N_ChvB_NdvB_1_like"/>
    <property type="match status" value="1"/>
</dbReference>
<dbReference type="GO" id="GO:0005975">
    <property type="term" value="P:carbohydrate metabolic process"/>
    <property type="evidence" value="ECO:0007669"/>
    <property type="project" value="InterPro"/>
</dbReference>
<dbReference type="InterPro" id="IPR012341">
    <property type="entry name" value="6hp_glycosidase-like_sf"/>
</dbReference>
<keyword evidence="4" id="KW-0472">Membrane</keyword>
<dbReference type="InterPro" id="IPR037820">
    <property type="entry name" value="GH94N_NdvB"/>
</dbReference>
<dbReference type="Gene3D" id="2.70.98.40">
    <property type="entry name" value="Glycoside hydrolase, family 65, N-terminal domain"/>
    <property type="match status" value="2"/>
</dbReference>
<dbReference type="CDD" id="cd11753">
    <property type="entry name" value="GH94N_ChvB_NdvB_2_like"/>
    <property type="match status" value="1"/>
</dbReference>
<dbReference type="Pfam" id="PF17167">
    <property type="entry name" value="Glyco_hydro_94"/>
    <property type="match status" value="1"/>
</dbReference>